<gene>
    <name evidence="1" type="ORF">SAMN04489760_14513</name>
</gene>
<dbReference type="STRING" id="43775.SAMN04489760_14513"/>
<evidence type="ECO:0000313" key="1">
    <source>
        <dbReference type="EMBL" id="SEM76998.1"/>
    </source>
</evidence>
<dbReference type="AlphaFoldDB" id="A0A1H8B4K9"/>
<sequence>MTLKEYFDNAKGYGMLATADSAGKVNAAVYARPHVMDEKTVAFIMAERLTHENLKSNPWATYLFMEAGGGWSGKRVYLKKLKEEQNEELIQEICRKCDYSRYDVKNRFIVYFNVENVLPLIGSQEVL</sequence>
<dbReference type="PANTHER" id="PTHR40660:SF1">
    <property type="entry name" value="5'-PHOSPHATE OXIDASE PUTATIVE DOMAIN-CONTAINING PROTEIN-RELATED"/>
    <property type="match status" value="1"/>
</dbReference>
<reference evidence="1 2" key="1">
    <citation type="submission" date="2016-10" db="EMBL/GenBank/DDBJ databases">
        <authorList>
            <person name="de Groot N.N."/>
        </authorList>
    </citation>
    <scope>NUCLEOTIDE SEQUENCE [LARGE SCALE GENOMIC DNA]</scope>
    <source>
        <strain evidence="1 2">DSM 8423</strain>
    </source>
</reference>
<dbReference type="PANTHER" id="PTHR40660">
    <property type="entry name" value="5'-PHOSPHATE OXIDASE PUTATIVE DOMAIN-CONTAINING PROTEIN-RELATED"/>
    <property type="match status" value="1"/>
</dbReference>
<dbReference type="EMBL" id="FOBS01000045">
    <property type="protein sequence ID" value="SEM76998.1"/>
    <property type="molecule type" value="Genomic_DNA"/>
</dbReference>
<name>A0A1H8B4K9_9BACT</name>
<dbReference type="InterPro" id="IPR012349">
    <property type="entry name" value="Split_barrel_FMN-bd"/>
</dbReference>
<dbReference type="Proteomes" id="UP000198744">
    <property type="component" value="Unassembled WGS sequence"/>
</dbReference>
<organism evidence="1 2">
    <name type="scientific">Syntrophus gentianae</name>
    <dbReference type="NCBI Taxonomy" id="43775"/>
    <lineage>
        <taxon>Bacteria</taxon>
        <taxon>Pseudomonadati</taxon>
        <taxon>Thermodesulfobacteriota</taxon>
        <taxon>Syntrophia</taxon>
        <taxon>Syntrophales</taxon>
        <taxon>Syntrophaceae</taxon>
        <taxon>Syntrophus</taxon>
    </lineage>
</organism>
<proteinExistence type="predicted"/>
<evidence type="ECO:0000313" key="2">
    <source>
        <dbReference type="Proteomes" id="UP000198744"/>
    </source>
</evidence>
<dbReference type="SUPFAM" id="SSF50475">
    <property type="entry name" value="FMN-binding split barrel"/>
    <property type="match status" value="1"/>
</dbReference>
<accession>A0A1H8B4K9</accession>
<protein>
    <submittedName>
        <fullName evidence="1">Pyridoxamine 5'-phosphate oxidase</fullName>
    </submittedName>
</protein>
<keyword evidence="2" id="KW-1185">Reference proteome</keyword>
<dbReference type="OrthoDB" id="5396728at2"/>
<dbReference type="Gene3D" id="2.30.110.10">
    <property type="entry name" value="Electron Transport, Fmn-binding Protein, Chain A"/>
    <property type="match status" value="1"/>
</dbReference>